<name>A0AAE0Y991_9GAST</name>
<evidence type="ECO:0000313" key="2">
    <source>
        <dbReference type="Proteomes" id="UP001283361"/>
    </source>
</evidence>
<evidence type="ECO:0000313" key="1">
    <source>
        <dbReference type="EMBL" id="KAK3736873.1"/>
    </source>
</evidence>
<proteinExistence type="predicted"/>
<sequence>MHEKPRKKMVAVRLKKVKVKGFTLDWWCDYKDGRLFTSAITPHPSQYATVRNRLCRRIFTVFVWTKVSGVRSDMTPAEMILHTAERCRG</sequence>
<protein>
    <submittedName>
        <fullName evidence="1">Uncharacterized protein</fullName>
    </submittedName>
</protein>
<comment type="caution">
    <text evidence="1">The sequence shown here is derived from an EMBL/GenBank/DDBJ whole genome shotgun (WGS) entry which is preliminary data.</text>
</comment>
<gene>
    <name evidence="1" type="ORF">RRG08_000620</name>
</gene>
<dbReference type="Proteomes" id="UP001283361">
    <property type="component" value="Unassembled WGS sequence"/>
</dbReference>
<reference evidence="1" key="1">
    <citation type="journal article" date="2023" name="G3 (Bethesda)">
        <title>A reference genome for the long-term kleptoplast-retaining sea slug Elysia crispata morphotype clarki.</title>
        <authorList>
            <person name="Eastman K.E."/>
            <person name="Pendleton A.L."/>
            <person name="Shaikh M.A."/>
            <person name="Suttiyut T."/>
            <person name="Ogas R."/>
            <person name="Tomko P."/>
            <person name="Gavelis G."/>
            <person name="Widhalm J.R."/>
            <person name="Wisecaver J.H."/>
        </authorList>
    </citation>
    <scope>NUCLEOTIDE SEQUENCE</scope>
    <source>
        <strain evidence="1">ECLA1</strain>
    </source>
</reference>
<keyword evidence="2" id="KW-1185">Reference proteome</keyword>
<dbReference type="AlphaFoldDB" id="A0AAE0Y991"/>
<dbReference type="EMBL" id="JAWDGP010006684">
    <property type="protein sequence ID" value="KAK3736873.1"/>
    <property type="molecule type" value="Genomic_DNA"/>
</dbReference>
<organism evidence="1 2">
    <name type="scientific">Elysia crispata</name>
    <name type="common">lettuce slug</name>
    <dbReference type="NCBI Taxonomy" id="231223"/>
    <lineage>
        <taxon>Eukaryota</taxon>
        <taxon>Metazoa</taxon>
        <taxon>Spiralia</taxon>
        <taxon>Lophotrochozoa</taxon>
        <taxon>Mollusca</taxon>
        <taxon>Gastropoda</taxon>
        <taxon>Heterobranchia</taxon>
        <taxon>Euthyneura</taxon>
        <taxon>Panpulmonata</taxon>
        <taxon>Sacoglossa</taxon>
        <taxon>Placobranchoidea</taxon>
        <taxon>Plakobranchidae</taxon>
        <taxon>Elysia</taxon>
    </lineage>
</organism>
<accession>A0AAE0Y991</accession>